<dbReference type="SUPFAM" id="SSF55486">
    <property type="entry name" value="Metalloproteases ('zincins'), catalytic domain"/>
    <property type="match status" value="1"/>
</dbReference>
<name>A0AAF5DHY8_STRER</name>
<dbReference type="InterPro" id="IPR024079">
    <property type="entry name" value="MetalloPept_cat_dom_sf"/>
</dbReference>
<protein>
    <submittedName>
        <fullName evidence="3">Peptidase M13 N-terminal domain-containing protein</fullName>
    </submittedName>
</protein>
<evidence type="ECO:0000313" key="3">
    <source>
        <dbReference type="WBParaSite" id="TCONS_00012497.p1"/>
    </source>
</evidence>
<dbReference type="InterPro" id="IPR042089">
    <property type="entry name" value="Peptidase_M13_dom_2"/>
</dbReference>
<feature type="transmembrane region" description="Helical" evidence="1">
    <location>
        <begin position="54"/>
        <end position="79"/>
    </location>
</feature>
<dbReference type="AlphaFoldDB" id="A0AAF5DHY8"/>
<evidence type="ECO:0000256" key="1">
    <source>
        <dbReference type="SAM" id="Phobius"/>
    </source>
</evidence>
<keyword evidence="2" id="KW-1185">Reference proteome</keyword>
<evidence type="ECO:0000313" key="2">
    <source>
        <dbReference type="Proteomes" id="UP000035681"/>
    </source>
</evidence>
<dbReference type="Proteomes" id="UP000035681">
    <property type="component" value="Unplaced"/>
</dbReference>
<keyword evidence="1" id="KW-0812">Transmembrane</keyword>
<keyword evidence="1" id="KW-1133">Transmembrane helix</keyword>
<dbReference type="WBParaSite" id="TCONS_00012497.p1">
    <property type="protein sequence ID" value="TCONS_00012497.p1"/>
    <property type="gene ID" value="XLOC_008143"/>
</dbReference>
<proteinExistence type="predicted"/>
<reference evidence="3" key="1">
    <citation type="submission" date="2024-02" db="UniProtKB">
        <authorList>
            <consortium name="WormBaseParasite"/>
        </authorList>
    </citation>
    <scope>IDENTIFICATION</scope>
</reference>
<dbReference type="Gene3D" id="3.40.390.10">
    <property type="entry name" value="Collagenase (Catalytic Domain)"/>
    <property type="match status" value="1"/>
</dbReference>
<organism evidence="2 3">
    <name type="scientific">Strongyloides stercoralis</name>
    <name type="common">Threadworm</name>
    <dbReference type="NCBI Taxonomy" id="6248"/>
    <lineage>
        <taxon>Eukaryota</taxon>
        <taxon>Metazoa</taxon>
        <taxon>Ecdysozoa</taxon>
        <taxon>Nematoda</taxon>
        <taxon>Chromadorea</taxon>
        <taxon>Rhabditida</taxon>
        <taxon>Tylenchina</taxon>
        <taxon>Panagrolaimomorpha</taxon>
        <taxon>Strongyloidoidea</taxon>
        <taxon>Strongyloididae</taxon>
        <taxon>Strongyloides</taxon>
    </lineage>
</organism>
<dbReference type="GO" id="GO:0008237">
    <property type="term" value="F:metallopeptidase activity"/>
    <property type="evidence" value="ECO:0007669"/>
    <property type="project" value="InterPro"/>
</dbReference>
<accession>A0AAF5DHY8</accession>
<sequence>LSIYNILYVMGHNNLVTNISSNIPYSKLCEKLENEKKKEFQKFLIKNKQKSTNFIFGIKIFVSLLIFSMIIAYFTIYILHPLQWYIKNHLSKIKISYDESEKLFLSNNFKVPQYDKICSPISDFKCKNFGDEGFWKNTTLILKKYLHENKSKDIPLKKTVRLIFDKCLKQTTIPDNKVKHIKQSLNSIHRATTIAFYLSHESISKNHVYNRNVITDTIGILERIFDVNILFSSKLVYADNINNSDDVITSIKTLYKISPVSEYFDHSQKDENLKKIIELLETFGIGNKTFVTVAANEILNIDQLLYKPSNSISKTNILIDIKKAKERWSFINFEDYFLRLTLGSLDSMDHIKNKSFHFIVKDVDFFDRLEILFSTGIINQVTLGNYILYKFIVKRIQMPGFTTEIDCTKLIANTLPLLTLKIYNNELNNYELEILEEIAEDHVEYTTEALEIVASSIKNFTIEDKQAIAHKIQNIRILMGAPRWVFNDEHLTKYHEKLDIKEKDEFNNIVFKLHEFSLLKKQESLYKKQYVDEYMYVHQKISANKIYYCPITNTLMIPTSALLLLKEEYDNMYAKNNLFNAKIALELSKLFTHVDNQLHNNKLIKKVEKHYGPVSKCMHDRLIDLAYIQHITDTEIEESTRYVAAIQIAYVSYKNIQNEENDMITNSGYQRYLNKKIRQKQNKKFFDDILSLYCHIPNEYLRDFIANSLIGFTPYQTTYECSSTNNIGTCNLWTSFYKI</sequence>
<dbReference type="Gene3D" id="1.10.1380.10">
    <property type="entry name" value="Neutral endopeptidase , domain2"/>
    <property type="match status" value="1"/>
</dbReference>
<keyword evidence="1" id="KW-0472">Membrane</keyword>